<feature type="region of interest" description="Disordered" evidence="2">
    <location>
        <begin position="1"/>
        <end position="41"/>
    </location>
</feature>
<evidence type="ECO:0000256" key="1">
    <source>
        <dbReference type="SAM" id="Coils"/>
    </source>
</evidence>
<feature type="region of interest" description="Disordered" evidence="2">
    <location>
        <begin position="282"/>
        <end position="313"/>
    </location>
</feature>
<name>A0ABR1YKG1_9PEZI</name>
<keyword evidence="4" id="KW-1185">Reference proteome</keyword>
<feature type="coiled-coil region" evidence="1">
    <location>
        <begin position="231"/>
        <end position="265"/>
    </location>
</feature>
<comment type="caution">
    <text evidence="3">The sequence shown here is derived from an EMBL/GenBank/DDBJ whole genome shotgun (WGS) entry which is preliminary data.</text>
</comment>
<dbReference type="EMBL" id="JBBWRZ010000007">
    <property type="protein sequence ID" value="KAK8232287.1"/>
    <property type="molecule type" value="Genomic_DNA"/>
</dbReference>
<keyword evidence="1" id="KW-0175">Coiled coil</keyword>
<accession>A0ABR1YKG1</accession>
<sequence>MAVDEAPDDQAERAKPDQLLLTQPLSTCLPSPLERQSIPRDKVRRDQQFLDPPLAHPPTHLVQVSYGAEGKHCYQVSSNLPHPPLTRRIDPPISTPILPEARRASGGETSPRVQVACSSRVRGWARWGSGRRQKDTAIEMKECEFTLRRRQERAEDAFQMDVLRCHVAMMQCNRRIRDEDHAHEVMELHKEYRCQLYAHDQEIIFLLGQLDRMQQRLTEACRAVDRASLVYHEAAREIDDHRRTRHRLEQELHDSRAEHERTRSQLETTHFELFESMQTIAAMQRQQQRRLASSPAGTADQHQNQQSAPQQATPSRRPVCFACTESSALMSTCDGSRHCNNCRGRSSAGGHCQYPRCAILAEGGRCGWPTCYDIQQEEGPGPNC</sequence>
<protein>
    <submittedName>
        <fullName evidence="3">Uncharacterized protein</fullName>
    </submittedName>
</protein>
<evidence type="ECO:0000313" key="4">
    <source>
        <dbReference type="Proteomes" id="UP001492380"/>
    </source>
</evidence>
<feature type="compositionally biased region" description="Low complexity" evidence="2">
    <location>
        <begin position="299"/>
        <end position="312"/>
    </location>
</feature>
<feature type="compositionally biased region" description="Polar residues" evidence="2">
    <location>
        <begin position="20"/>
        <end position="29"/>
    </location>
</feature>
<evidence type="ECO:0000256" key="2">
    <source>
        <dbReference type="SAM" id="MobiDB-lite"/>
    </source>
</evidence>
<reference evidence="3 4" key="1">
    <citation type="submission" date="2024-04" db="EMBL/GenBank/DDBJ databases">
        <title>Phyllosticta paracitricarpa is synonymous to the EU quarantine fungus P. citricarpa based on phylogenomic analyses.</title>
        <authorList>
            <consortium name="Lawrence Berkeley National Laboratory"/>
            <person name="Van Ingen-Buijs V.A."/>
            <person name="Van Westerhoven A.C."/>
            <person name="Haridas S."/>
            <person name="Skiadas P."/>
            <person name="Martin F."/>
            <person name="Groenewald J.Z."/>
            <person name="Crous P.W."/>
            <person name="Seidl M.F."/>
        </authorList>
    </citation>
    <scope>NUCLEOTIDE SEQUENCE [LARGE SCALE GENOMIC DNA]</scope>
    <source>
        <strain evidence="3 4">CBS 123374</strain>
    </source>
</reference>
<dbReference type="Proteomes" id="UP001492380">
    <property type="component" value="Unassembled WGS sequence"/>
</dbReference>
<proteinExistence type="predicted"/>
<evidence type="ECO:0000313" key="3">
    <source>
        <dbReference type="EMBL" id="KAK8232287.1"/>
    </source>
</evidence>
<organism evidence="3 4">
    <name type="scientific">Phyllosticta capitalensis</name>
    <dbReference type="NCBI Taxonomy" id="121624"/>
    <lineage>
        <taxon>Eukaryota</taxon>
        <taxon>Fungi</taxon>
        <taxon>Dikarya</taxon>
        <taxon>Ascomycota</taxon>
        <taxon>Pezizomycotina</taxon>
        <taxon>Dothideomycetes</taxon>
        <taxon>Dothideomycetes incertae sedis</taxon>
        <taxon>Botryosphaeriales</taxon>
        <taxon>Phyllostictaceae</taxon>
        <taxon>Phyllosticta</taxon>
    </lineage>
</organism>
<gene>
    <name evidence="3" type="ORF">HDK90DRAFT_467465</name>
</gene>